<organism evidence="1 2">
    <name type="scientific">Longibacter salinarum</name>
    <dbReference type="NCBI Taxonomy" id="1850348"/>
    <lineage>
        <taxon>Bacteria</taxon>
        <taxon>Pseudomonadati</taxon>
        <taxon>Rhodothermota</taxon>
        <taxon>Rhodothermia</taxon>
        <taxon>Rhodothermales</taxon>
        <taxon>Salisaetaceae</taxon>
        <taxon>Longibacter</taxon>
    </lineage>
</organism>
<protein>
    <submittedName>
        <fullName evidence="1">Uncharacterized protein</fullName>
    </submittedName>
</protein>
<sequence>MTVQFAGIWDSSTRDTVLRAIGFVEDQFTDLLPQDDPRWVIVRSRTPKGFHVVGHRVGISAVFEHTDVNGLSLAIRHHFTSRLKA</sequence>
<dbReference type="EMBL" id="PDEQ01000005">
    <property type="protein sequence ID" value="PEN13175.1"/>
    <property type="molecule type" value="Genomic_DNA"/>
</dbReference>
<dbReference type="Proteomes" id="UP000220102">
    <property type="component" value="Unassembled WGS sequence"/>
</dbReference>
<comment type="caution">
    <text evidence="1">The sequence shown here is derived from an EMBL/GenBank/DDBJ whole genome shotgun (WGS) entry which is preliminary data.</text>
</comment>
<reference evidence="1 2" key="1">
    <citation type="submission" date="2017-10" db="EMBL/GenBank/DDBJ databases">
        <title>Draft genome of Longibacter Salinarum.</title>
        <authorList>
            <person name="Goh K.M."/>
            <person name="Shamsir M.S."/>
            <person name="Lim S.W."/>
        </authorList>
    </citation>
    <scope>NUCLEOTIDE SEQUENCE [LARGE SCALE GENOMIC DNA]</scope>
    <source>
        <strain evidence="1 2">KCTC 52045</strain>
    </source>
</reference>
<proteinExistence type="predicted"/>
<name>A0A2A8CWV3_9BACT</name>
<dbReference type="AlphaFoldDB" id="A0A2A8CWV3"/>
<evidence type="ECO:0000313" key="2">
    <source>
        <dbReference type="Proteomes" id="UP000220102"/>
    </source>
</evidence>
<accession>A0A2A8CWV3</accession>
<keyword evidence="2" id="KW-1185">Reference proteome</keyword>
<gene>
    <name evidence="1" type="ORF">CRI94_11045</name>
</gene>
<evidence type="ECO:0000313" key="1">
    <source>
        <dbReference type="EMBL" id="PEN13175.1"/>
    </source>
</evidence>